<dbReference type="RefSeq" id="WP_236027832.1">
    <property type="nucleotide sequence ID" value="NZ_CAJNOB010000009.1"/>
</dbReference>
<dbReference type="InterPro" id="IPR003615">
    <property type="entry name" value="HNH_nuc"/>
</dbReference>
<dbReference type="EMBL" id="CAJNOB010000009">
    <property type="protein sequence ID" value="CAF0694670.1"/>
    <property type="molecule type" value="Genomic_DNA"/>
</dbReference>
<dbReference type="EC" id="3.1.21.-" evidence="2"/>
<feature type="domain" description="HNH nuclease" evidence="1">
    <location>
        <begin position="150"/>
        <end position="203"/>
    </location>
</feature>
<keyword evidence="2" id="KW-0378">Hydrolase</keyword>
<dbReference type="Gene3D" id="1.10.30.50">
    <property type="match status" value="1"/>
</dbReference>
<comment type="caution">
    <text evidence="2">The sequence shown here is derived from an EMBL/GenBank/DDBJ whole genome shotgun (WGS) entry which is preliminary data.</text>
</comment>
<dbReference type="AlphaFoldDB" id="A0A8J2BK12"/>
<gene>
    <name evidence="2" type="ORF">MPNT_170029</name>
</gene>
<proteinExistence type="predicted"/>
<dbReference type="Pfam" id="PF14279">
    <property type="entry name" value="HNH_5"/>
    <property type="match status" value="1"/>
</dbReference>
<accession>A0A8J2BK12</accession>
<keyword evidence="3" id="KW-1185">Reference proteome</keyword>
<evidence type="ECO:0000313" key="3">
    <source>
        <dbReference type="Proteomes" id="UP000663859"/>
    </source>
</evidence>
<dbReference type="InterPro" id="IPR052892">
    <property type="entry name" value="NA-targeting_endonuclease"/>
</dbReference>
<organism evidence="2 3">
    <name type="scientific">Candidatus Methylacidithermus pantelleriae</name>
    <dbReference type="NCBI Taxonomy" id="2744239"/>
    <lineage>
        <taxon>Bacteria</taxon>
        <taxon>Pseudomonadati</taxon>
        <taxon>Verrucomicrobiota</taxon>
        <taxon>Methylacidiphilae</taxon>
        <taxon>Methylacidiphilales</taxon>
        <taxon>Methylacidiphilaceae</taxon>
        <taxon>Candidatus Methylacidithermus</taxon>
    </lineage>
</organism>
<sequence length="257" mass="29952">MGFSGSEWEEANDLLEVRPVAGGRKKNVFAALPRPFFVGWLILDRIGGRGYWVEKAMGALDRTVLVLNRLWQAVNLCSARRAFCLLYQGYAQVVQQEGDSYATYAFWEWLEYSTEYEGHDVVHTVSFRIRVPKVILLVFFDQLPTKEVKLTRYNVFQRDNFTCQYCGRRFSKEFLNLDHVIPRERGGETSWENLVCSCVECNSRKGNRTPKEAGMRLLRKPRKPKWRPLLHSGLPAPVEDAWHRFLNVDSWKVELTQ</sequence>
<dbReference type="CDD" id="cd00085">
    <property type="entry name" value="HNHc"/>
    <property type="match status" value="1"/>
</dbReference>
<dbReference type="GO" id="GO:0016787">
    <property type="term" value="F:hydrolase activity"/>
    <property type="evidence" value="ECO:0007669"/>
    <property type="project" value="UniProtKB-KW"/>
</dbReference>
<name>A0A8J2BK12_9BACT</name>
<evidence type="ECO:0000313" key="2">
    <source>
        <dbReference type="EMBL" id="CAF0694670.1"/>
    </source>
</evidence>
<dbReference type="InterPro" id="IPR029471">
    <property type="entry name" value="HNH_5"/>
</dbReference>
<dbReference type="SMART" id="SM00507">
    <property type="entry name" value="HNHc"/>
    <property type="match status" value="1"/>
</dbReference>
<dbReference type="PANTHER" id="PTHR33877:SF2">
    <property type="entry name" value="OS07G0170200 PROTEIN"/>
    <property type="match status" value="1"/>
</dbReference>
<dbReference type="Proteomes" id="UP000663859">
    <property type="component" value="Unassembled WGS sequence"/>
</dbReference>
<evidence type="ECO:0000259" key="1">
    <source>
        <dbReference type="SMART" id="SM00507"/>
    </source>
</evidence>
<reference evidence="2" key="1">
    <citation type="submission" date="2021-02" db="EMBL/GenBank/DDBJ databases">
        <authorList>
            <person name="Cremers G."/>
            <person name="Picone N."/>
        </authorList>
    </citation>
    <scope>NUCLEOTIDE SEQUENCE</scope>
    <source>
        <strain evidence="2">PQ17</strain>
    </source>
</reference>
<dbReference type="PANTHER" id="PTHR33877">
    <property type="entry name" value="SLL1193 PROTEIN"/>
    <property type="match status" value="1"/>
</dbReference>
<protein>
    <submittedName>
        <fullName evidence="2">Putative enzyme</fullName>
        <ecNumber evidence="2">3.1.21.-</ecNumber>
    </submittedName>
</protein>